<dbReference type="InterPro" id="IPR012319">
    <property type="entry name" value="FPG_cat"/>
</dbReference>
<evidence type="ECO:0000256" key="3">
    <source>
        <dbReference type="ARBA" id="ARBA00009409"/>
    </source>
</evidence>
<dbReference type="Pfam" id="PF01149">
    <property type="entry name" value="Fapy_DNA_glyco"/>
    <property type="match status" value="1"/>
</dbReference>
<dbReference type="PROSITE" id="PS51068">
    <property type="entry name" value="FPG_CAT"/>
    <property type="match status" value="1"/>
</dbReference>
<accession>A0A559KJF8</accession>
<reference evidence="19 20" key="1">
    <citation type="submission" date="2019-06" db="EMBL/GenBank/DDBJ databases">
        <title>Draft Genome Sequence of Candidatus Phytoplasma pini-Related Strain MDPP: A Resource for Comparative Genomics of Gymnosperm-infecting Phytoplasmas.</title>
        <authorList>
            <person name="Cai W."/>
            <person name="Costanzo S."/>
            <person name="Shao J."/>
            <person name="Zhao Y."/>
            <person name="Davis R."/>
        </authorList>
    </citation>
    <scope>NUCLEOTIDE SEQUENCE [LARGE SCALE GENOMIC DNA]</scope>
    <source>
        <strain evidence="19 20">MDPP</strain>
    </source>
</reference>
<dbReference type="GO" id="GO:0003690">
    <property type="term" value="F:double-stranded DNA binding"/>
    <property type="evidence" value="ECO:0007669"/>
    <property type="project" value="UniProtKB-ARBA"/>
</dbReference>
<dbReference type="SUPFAM" id="SSF46946">
    <property type="entry name" value="S13-like H2TH domain"/>
    <property type="match status" value="1"/>
</dbReference>
<keyword evidence="12" id="KW-0456">Lyase</keyword>
<evidence type="ECO:0000313" key="19">
    <source>
        <dbReference type="EMBL" id="TVY12266.1"/>
    </source>
</evidence>
<dbReference type="PANTHER" id="PTHR22993:SF9">
    <property type="entry name" value="FORMAMIDOPYRIMIDINE-DNA GLYCOSYLASE"/>
    <property type="match status" value="1"/>
</dbReference>
<dbReference type="GO" id="GO:0006284">
    <property type="term" value="P:base-excision repair"/>
    <property type="evidence" value="ECO:0007669"/>
    <property type="project" value="InterPro"/>
</dbReference>
<evidence type="ECO:0000259" key="17">
    <source>
        <dbReference type="PROSITE" id="PS51066"/>
    </source>
</evidence>
<evidence type="ECO:0000313" key="20">
    <source>
        <dbReference type="Proteomes" id="UP000320078"/>
    </source>
</evidence>
<keyword evidence="8" id="KW-0378">Hydrolase</keyword>
<comment type="catalytic activity">
    <reaction evidence="1">
        <text>Hydrolysis of DNA containing ring-opened 7-methylguanine residues, releasing 2,6-diamino-4-hydroxy-5-(N-methyl)formamidopyrimidine.</text>
        <dbReference type="EC" id="3.2.2.23"/>
    </reaction>
</comment>
<dbReference type="InterPro" id="IPR015886">
    <property type="entry name" value="H2TH_FPG"/>
</dbReference>
<dbReference type="InterPro" id="IPR035937">
    <property type="entry name" value="FPG_N"/>
</dbReference>
<dbReference type="CDD" id="cd08966">
    <property type="entry name" value="EcFpg-like_N"/>
    <property type="match status" value="1"/>
</dbReference>
<keyword evidence="14" id="KW-0326">Glycosidase</keyword>
<keyword evidence="11" id="KW-0234">DNA repair</keyword>
<proteinExistence type="inferred from homology"/>
<feature type="domain" description="Formamidopyrimidine-DNA glycosylase catalytic" evidence="18">
    <location>
        <begin position="2"/>
        <end position="114"/>
    </location>
</feature>
<keyword evidence="5" id="KW-0479">Metal-binding</keyword>
<comment type="cofactor">
    <cofactor evidence="2">
        <name>Zn(2+)</name>
        <dbReference type="ChEBI" id="CHEBI:29105"/>
    </cofactor>
</comment>
<gene>
    <name evidence="19" type="primary">mutM</name>
    <name evidence="19" type="ORF">MDPP_00213</name>
</gene>
<evidence type="ECO:0000256" key="13">
    <source>
        <dbReference type="ARBA" id="ARBA00023268"/>
    </source>
</evidence>
<sequence length="270" mass="31886">MPELPEVEVIIRKLRKKIINCCVKKIDIFYNNIIKNIDFFYQIVDKVFLDIQRKGKFLLFFLSDDLVLVGHLRMEGKIYLNSHEECRFRHLHEHFRIHLDNGLILRYYDFRKFGRFAIYYRKNYLEESKLYQLAPDPFEISLEMFYQKIKKKSTSIKTVLLDQKIISGIGNIYASEILFLSKIHPEISVNTLSKEKILVLLNKTREVLIKAINLGGTSISSFEALGQKGSYQKELLVYRKANEPCCFCQKNIQKKKISGRSTYFCIQCQK</sequence>
<comment type="similarity">
    <text evidence="3">Belongs to the FPG family.</text>
</comment>
<dbReference type="Gene3D" id="1.10.8.50">
    <property type="match status" value="1"/>
</dbReference>
<dbReference type="InterPro" id="IPR020629">
    <property type="entry name" value="FPG_Glyclase"/>
</dbReference>
<dbReference type="InterPro" id="IPR000214">
    <property type="entry name" value="Znf_DNA_glyclase/AP_lyase"/>
</dbReference>
<dbReference type="NCBIfam" id="TIGR00577">
    <property type="entry name" value="fpg"/>
    <property type="match status" value="1"/>
</dbReference>
<keyword evidence="6" id="KW-0227">DNA damage</keyword>
<dbReference type="InterPro" id="IPR010979">
    <property type="entry name" value="Ribosomal_uS13-like_H2TH"/>
</dbReference>
<dbReference type="AlphaFoldDB" id="A0A559KJF8"/>
<evidence type="ECO:0000256" key="12">
    <source>
        <dbReference type="ARBA" id="ARBA00023239"/>
    </source>
</evidence>
<keyword evidence="13" id="KW-0511">Multifunctional enzyme</keyword>
<dbReference type="GO" id="GO:0140078">
    <property type="term" value="F:class I DNA-(apurinic or apyrimidinic site) endonuclease activity"/>
    <property type="evidence" value="ECO:0007669"/>
    <property type="project" value="UniProtKB-EC"/>
</dbReference>
<dbReference type="GO" id="GO:0034039">
    <property type="term" value="F:8-oxo-7,8-dihydroguanine DNA N-glycosylase activity"/>
    <property type="evidence" value="ECO:0007669"/>
    <property type="project" value="TreeGrafter"/>
</dbReference>
<evidence type="ECO:0000256" key="4">
    <source>
        <dbReference type="ARBA" id="ARBA00011245"/>
    </source>
</evidence>
<name>A0A559KJF8_9MOLU</name>
<evidence type="ECO:0000256" key="14">
    <source>
        <dbReference type="ARBA" id="ARBA00023295"/>
    </source>
</evidence>
<evidence type="ECO:0000256" key="7">
    <source>
        <dbReference type="ARBA" id="ARBA00022771"/>
    </source>
</evidence>
<dbReference type="SMART" id="SM01232">
    <property type="entry name" value="H2TH"/>
    <property type="match status" value="1"/>
</dbReference>
<dbReference type="NCBIfam" id="NF002211">
    <property type="entry name" value="PRK01103.1"/>
    <property type="match status" value="1"/>
</dbReference>
<evidence type="ECO:0000256" key="16">
    <source>
        <dbReference type="PROSITE-ProRule" id="PRU00391"/>
    </source>
</evidence>
<evidence type="ECO:0000256" key="9">
    <source>
        <dbReference type="ARBA" id="ARBA00022833"/>
    </source>
</evidence>
<evidence type="ECO:0000259" key="18">
    <source>
        <dbReference type="PROSITE" id="PS51068"/>
    </source>
</evidence>
<evidence type="ECO:0000256" key="1">
    <source>
        <dbReference type="ARBA" id="ARBA00001668"/>
    </source>
</evidence>
<dbReference type="EMBL" id="VIAE01000004">
    <property type="protein sequence ID" value="TVY12266.1"/>
    <property type="molecule type" value="Genomic_DNA"/>
</dbReference>
<dbReference type="PANTHER" id="PTHR22993">
    <property type="entry name" value="FORMAMIDOPYRIMIDINE-DNA GLYCOSYLASE"/>
    <property type="match status" value="1"/>
</dbReference>
<dbReference type="RefSeq" id="WP_144658358.1">
    <property type="nucleotide sequence ID" value="NZ_VIAE01000004.1"/>
</dbReference>
<dbReference type="OrthoDB" id="9800855at2"/>
<comment type="catalytic activity">
    <reaction evidence="15">
        <text>2'-deoxyribonucleotide-(2'-deoxyribose 5'-phosphate)-2'-deoxyribonucleotide-DNA = a 3'-end 2'-deoxyribonucleotide-(2,3-dehydro-2,3-deoxyribose 5'-phosphate)-DNA + a 5'-end 5'-phospho-2'-deoxyribonucleoside-DNA + H(+)</text>
        <dbReference type="Rhea" id="RHEA:66592"/>
        <dbReference type="Rhea" id="RHEA-COMP:13180"/>
        <dbReference type="Rhea" id="RHEA-COMP:16897"/>
        <dbReference type="Rhea" id="RHEA-COMP:17067"/>
        <dbReference type="ChEBI" id="CHEBI:15378"/>
        <dbReference type="ChEBI" id="CHEBI:136412"/>
        <dbReference type="ChEBI" id="CHEBI:157695"/>
        <dbReference type="ChEBI" id="CHEBI:167181"/>
        <dbReference type="EC" id="4.2.99.18"/>
    </reaction>
</comment>
<keyword evidence="7 16" id="KW-0863">Zinc-finger</keyword>
<evidence type="ECO:0000256" key="2">
    <source>
        <dbReference type="ARBA" id="ARBA00001947"/>
    </source>
</evidence>
<evidence type="ECO:0000256" key="11">
    <source>
        <dbReference type="ARBA" id="ARBA00023204"/>
    </source>
</evidence>
<dbReference type="GO" id="GO:0003684">
    <property type="term" value="F:damaged DNA binding"/>
    <property type="evidence" value="ECO:0007669"/>
    <property type="project" value="InterPro"/>
</dbReference>
<evidence type="ECO:0000256" key="6">
    <source>
        <dbReference type="ARBA" id="ARBA00022763"/>
    </source>
</evidence>
<comment type="subunit">
    <text evidence="4">Monomer.</text>
</comment>
<dbReference type="Pfam" id="PF06831">
    <property type="entry name" value="H2TH"/>
    <property type="match status" value="1"/>
</dbReference>
<keyword evidence="20" id="KW-1185">Reference proteome</keyword>
<comment type="caution">
    <text evidence="19">The sequence shown here is derived from an EMBL/GenBank/DDBJ whole genome shotgun (WGS) entry which is preliminary data.</text>
</comment>
<evidence type="ECO:0000256" key="15">
    <source>
        <dbReference type="ARBA" id="ARBA00044632"/>
    </source>
</evidence>
<dbReference type="PROSITE" id="PS51066">
    <property type="entry name" value="ZF_FPG_2"/>
    <property type="match status" value="1"/>
</dbReference>
<dbReference type="FunFam" id="1.10.8.50:FF:000003">
    <property type="entry name" value="Formamidopyrimidine-DNA glycosylase"/>
    <property type="match status" value="1"/>
</dbReference>
<dbReference type="GO" id="GO:0008270">
    <property type="term" value="F:zinc ion binding"/>
    <property type="evidence" value="ECO:0007669"/>
    <property type="project" value="UniProtKB-KW"/>
</dbReference>
<dbReference type="SUPFAM" id="SSF57716">
    <property type="entry name" value="Glucocorticoid receptor-like (DNA-binding domain)"/>
    <property type="match status" value="1"/>
</dbReference>
<dbReference type="Proteomes" id="UP000320078">
    <property type="component" value="Unassembled WGS sequence"/>
</dbReference>
<evidence type="ECO:0000256" key="10">
    <source>
        <dbReference type="ARBA" id="ARBA00023125"/>
    </source>
</evidence>
<organism evidence="19 20">
    <name type="scientific">Candidatus Phytoplasma pini</name>
    <dbReference type="NCBI Taxonomy" id="267362"/>
    <lineage>
        <taxon>Bacteria</taxon>
        <taxon>Bacillati</taxon>
        <taxon>Mycoplasmatota</taxon>
        <taxon>Mollicutes</taxon>
        <taxon>Acholeplasmatales</taxon>
        <taxon>Acholeplasmataceae</taxon>
        <taxon>Candidatus Phytoplasma</taxon>
    </lineage>
</organism>
<keyword evidence="9" id="KW-0862">Zinc</keyword>
<evidence type="ECO:0000256" key="8">
    <source>
        <dbReference type="ARBA" id="ARBA00022801"/>
    </source>
</evidence>
<evidence type="ECO:0000256" key="5">
    <source>
        <dbReference type="ARBA" id="ARBA00022723"/>
    </source>
</evidence>
<dbReference type="Gene3D" id="3.20.190.10">
    <property type="entry name" value="MutM-like, N-terminal"/>
    <property type="match status" value="1"/>
</dbReference>
<dbReference type="SMART" id="SM00898">
    <property type="entry name" value="Fapy_DNA_glyco"/>
    <property type="match status" value="1"/>
</dbReference>
<feature type="domain" description="FPG-type" evidence="17">
    <location>
        <begin position="236"/>
        <end position="270"/>
    </location>
</feature>
<keyword evidence="10" id="KW-0238">DNA-binding</keyword>
<protein>
    <submittedName>
        <fullName evidence="19">Formamidopyrimidine-DNA glycosylase</fullName>
    </submittedName>
</protein>
<dbReference type="SUPFAM" id="SSF81624">
    <property type="entry name" value="N-terminal domain of MutM-like DNA repair proteins"/>
    <property type="match status" value="1"/>
</dbReference>